<proteinExistence type="inferred from homology"/>
<keyword evidence="2" id="KW-0408">Iron</keyword>
<dbReference type="InterPro" id="IPR050231">
    <property type="entry name" value="Iron_ascorbate_oxido_reductase"/>
</dbReference>
<dbReference type="EMBL" id="JAAMPI010000060">
    <property type="protein sequence ID" value="KAF4636563.1"/>
    <property type="molecule type" value="Genomic_DNA"/>
</dbReference>
<name>A0A8H4RVX0_9HELO</name>
<dbReference type="PROSITE" id="PS51471">
    <property type="entry name" value="FE2OG_OXY"/>
    <property type="match status" value="1"/>
</dbReference>
<protein>
    <recommendedName>
        <fullName evidence="4">Fe2OG dioxygenase domain-containing protein</fullName>
    </recommendedName>
</protein>
<reference evidence="5 6" key="1">
    <citation type="submission" date="2020-03" db="EMBL/GenBank/DDBJ databases">
        <title>Draft Genome Sequence of Cudoniella acicularis.</title>
        <authorList>
            <person name="Buettner E."/>
            <person name="Kellner H."/>
        </authorList>
    </citation>
    <scope>NUCLEOTIDE SEQUENCE [LARGE SCALE GENOMIC DNA]</scope>
    <source>
        <strain evidence="5 6">DSM 108380</strain>
    </source>
</reference>
<sequence>MAATLLKTTPPTAAQPATNYSSSRTHNHLPTIDLTLDSTNQAFETLSNAASTTGAALITNLSIKPPIASIQRLFSILYTNPTLASRLNATYPTRGVFKAACLDSSSAPNIDQKTTIDLSVARLQKLRELDAALVDDLGQDFDNVLQFYTVVETDIMPLLMQATSRIAASDLAPMHENGNNNLRLIDYFPSAEPTGPRCGEHRDYGTYTVVFQDGSVGGLEFDVDGKWIQVPANVDAVVSWGWCGAILSNDRVKAAKHRVLRTQPVQKRRTTAVVFVAPDLDATLKPVEGSVKEDHPSIWSEQIMAGNLSVGEFKQVISKKWRRREGNEEGEVIEGAQDREVSAFLGFTTWVLLLLRYPVFTSLGSSESYL</sequence>
<keyword evidence="6" id="KW-1185">Reference proteome</keyword>
<comment type="caution">
    <text evidence="5">The sequence shown here is derived from an EMBL/GenBank/DDBJ whole genome shotgun (WGS) entry which is preliminary data.</text>
</comment>
<dbReference type="PANTHER" id="PTHR47990">
    <property type="entry name" value="2-OXOGLUTARATE (2OG) AND FE(II)-DEPENDENT OXYGENASE SUPERFAMILY PROTEIN-RELATED"/>
    <property type="match status" value="1"/>
</dbReference>
<dbReference type="GO" id="GO:0046872">
    <property type="term" value="F:metal ion binding"/>
    <property type="evidence" value="ECO:0007669"/>
    <property type="project" value="UniProtKB-KW"/>
</dbReference>
<dbReference type="Gene3D" id="2.60.120.330">
    <property type="entry name" value="B-lactam Antibiotic, Isopenicillin N Synthase, Chain"/>
    <property type="match status" value="1"/>
</dbReference>
<dbReference type="Proteomes" id="UP000566819">
    <property type="component" value="Unassembled WGS sequence"/>
</dbReference>
<organism evidence="5 6">
    <name type="scientific">Cudoniella acicularis</name>
    <dbReference type="NCBI Taxonomy" id="354080"/>
    <lineage>
        <taxon>Eukaryota</taxon>
        <taxon>Fungi</taxon>
        <taxon>Dikarya</taxon>
        <taxon>Ascomycota</taxon>
        <taxon>Pezizomycotina</taxon>
        <taxon>Leotiomycetes</taxon>
        <taxon>Helotiales</taxon>
        <taxon>Tricladiaceae</taxon>
        <taxon>Cudoniella</taxon>
    </lineage>
</organism>
<evidence type="ECO:0000313" key="6">
    <source>
        <dbReference type="Proteomes" id="UP000566819"/>
    </source>
</evidence>
<comment type="similarity">
    <text evidence="1 2">Belongs to the iron/ascorbate-dependent oxidoreductase family.</text>
</comment>
<evidence type="ECO:0000256" key="3">
    <source>
        <dbReference type="SAM" id="MobiDB-lite"/>
    </source>
</evidence>
<evidence type="ECO:0000256" key="2">
    <source>
        <dbReference type="RuleBase" id="RU003682"/>
    </source>
</evidence>
<gene>
    <name evidence="5" type="ORF">G7Y89_g1522</name>
</gene>
<dbReference type="Pfam" id="PF03171">
    <property type="entry name" value="2OG-FeII_Oxy"/>
    <property type="match status" value="1"/>
</dbReference>
<feature type="compositionally biased region" description="Low complexity" evidence="3">
    <location>
        <begin position="1"/>
        <end position="18"/>
    </location>
</feature>
<feature type="domain" description="Fe2OG dioxygenase" evidence="4">
    <location>
        <begin position="179"/>
        <end position="278"/>
    </location>
</feature>
<evidence type="ECO:0000256" key="1">
    <source>
        <dbReference type="ARBA" id="ARBA00008056"/>
    </source>
</evidence>
<dbReference type="InterPro" id="IPR027443">
    <property type="entry name" value="IPNS-like_sf"/>
</dbReference>
<dbReference type="GO" id="GO:0016491">
    <property type="term" value="F:oxidoreductase activity"/>
    <property type="evidence" value="ECO:0007669"/>
    <property type="project" value="UniProtKB-KW"/>
</dbReference>
<evidence type="ECO:0000313" key="5">
    <source>
        <dbReference type="EMBL" id="KAF4636563.1"/>
    </source>
</evidence>
<dbReference type="InterPro" id="IPR044861">
    <property type="entry name" value="IPNS-like_FE2OG_OXY"/>
</dbReference>
<accession>A0A8H4RVX0</accession>
<evidence type="ECO:0000259" key="4">
    <source>
        <dbReference type="PROSITE" id="PS51471"/>
    </source>
</evidence>
<dbReference type="OrthoDB" id="288590at2759"/>
<dbReference type="SUPFAM" id="SSF51197">
    <property type="entry name" value="Clavaminate synthase-like"/>
    <property type="match status" value="1"/>
</dbReference>
<keyword evidence="2" id="KW-0560">Oxidoreductase</keyword>
<keyword evidence="2" id="KW-0479">Metal-binding</keyword>
<feature type="region of interest" description="Disordered" evidence="3">
    <location>
        <begin position="1"/>
        <end position="26"/>
    </location>
</feature>
<dbReference type="InterPro" id="IPR005123">
    <property type="entry name" value="Oxoglu/Fe-dep_dioxygenase_dom"/>
</dbReference>
<dbReference type="AlphaFoldDB" id="A0A8H4RVX0"/>